<evidence type="ECO:0000259" key="1">
    <source>
        <dbReference type="Pfam" id="PF17680"/>
    </source>
</evidence>
<evidence type="ECO:0000313" key="3">
    <source>
        <dbReference type="Proteomes" id="UP001597380"/>
    </source>
</evidence>
<dbReference type="Proteomes" id="UP001597380">
    <property type="component" value="Unassembled WGS sequence"/>
</dbReference>
<sequence>MAALKHFYSHLLIGAGLLLIVLALSSCSMLEDEEEIYVPHAAVTPMTVDLPTHVKQLALQLIGSSRYVSSKTPIAVTSFVDIETLESTDVYGNQLSELVMVELQQMGWTLIDFKLTGGIDVTPTGDFAMTRDFLRLQHRHPIEYILTGTLIRGSNGIQVTARIVGVESRAIVATASTFLPMSLFVEQAGMPAEGGYVAKDPQSGMLIRKGG</sequence>
<accession>A0ABW4XLH9</accession>
<protein>
    <submittedName>
        <fullName evidence="2">FlgO family outer membrane protein</fullName>
    </submittedName>
</protein>
<dbReference type="PROSITE" id="PS51257">
    <property type="entry name" value="PROKAR_LIPOPROTEIN"/>
    <property type="match status" value="1"/>
</dbReference>
<name>A0ABW4XLH9_9GAMM</name>
<gene>
    <name evidence="2" type="ORF">ACFSJ3_02550</name>
</gene>
<dbReference type="RefSeq" id="WP_345338148.1">
    <property type="nucleotide sequence ID" value="NZ_BAABLI010000004.1"/>
</dbReference>
<reference evidence="3" key="1">
    <citation type="journal article" date="2019" name="Int. J. Syst. Evol. Microbiol.">
        <title>The Global Catalogue of Microorganisms (GCM) 10K type strain sequencing project: providing services to taxonomists for standard genome sequencing and annotation.</title>
        <authorList>
            <consortium name="The Broad Institute Genomics Platform"/>
            <consortium name="The Broad Institute Genome Sequencing Center for Infectious Disease"/>
            <person name="Wu L."/>
            <person name="Ma J."/>
        </authorList>
    </citation>
    <scope>NUCLEOTIDE SEQUENCE [LARGE SCALE GENOMIC DNA]</scope>
    <source>
        <strain evidence="3">CGMCC 1.10992</strain>
    </source>
</reference>
<feature type="domain" description="FlgO" evidence="1">
    <location>
        <begin position="56"/>
        <end position="182"/>
    </location>
</feature>
<keyword evidence="3" id="KW-1185">Reference proteome</keyword>
<evidence type="ECO:0000313" key="2">
    <source>
        <dbReference type="EMBL" id="MFD2094849.1"/>
    </source>
</evidence>
<proteinExistence type="predicted"/>
<dbReference type="EMBL" id="JBHUHT010000007">
    <property type="protein sequence ID" value="MFD2094849.1"/>
    <property type="molecule type" value="Genomic_DNA"/>
</dbReference>
<dbReference type="InterPro" id="IPR041215">
    <property type="entry name" value="FlgO_dom"/>
</dbReference>
<dbReference type="Pfam" id="PF17680">
    <property type="entry name" value="FlgO"/>
    <property type="match status" value="1"/>
</dbReference>
<organism evidence="2 3">
    <name type="scientific">Corallincola platygyrae</name>
    <dbReference type="NCBI Taxonomy" id="1193278"/>
    <lineage>
        <taxon>Bacteria</taxon>
        <taxon>Pseudomonadati</taxon>
        <taxon>Pseudomonadota</taxon>
        <taxon>Gammaproteobacteria</taxon>
        <taxon>Alteromonadales</taxon>
        <taxon>Psychromonadaceae</taxon>
        <taxon>Corallincola</taxon>
    </lineage>
</organism>
<comment type="caution">
    <text evidence="2">The sequence shown here is derived from an EMBL/GenBank/DDBJ whole genome shotgun (WGS) entry which is preliminary data.</text>
</comment>